<keyword evidence="3" id="KW-0731">Sigma factor</keyword>
<dbReference type="Gene3D" id="1.10.10.10">
    <property type="entry name" value="Winged helix-like DNA-binding domain superfamily/Winged helix DNA-binding domain"/>
    <property type="match status" value="1"/>
</dbReference>
<dbReference type="NCBIfam" id="TIGR02937">
    <property type="entry name" value="sigma70-ECF"/>
    <property type="match status" value="1"/>
</dbReference>
<reference evidence="7 8" key="1">
    <citation type="submission" date="2019-07" db="EMBL/GenBank/DDBJ databases">
        <title>Genomic Encyclopedia of Type Strains, Phase I: the one thousand microbial genomes (KMG-I) project.</title>
        <authorList>
            <person name="Kyrpides N."/>
        </authorList>
    </citation>
    <scope>NUCLEOTIDE SEQUENCE [LARGE SCALE GENOMIC DNA]</scope>
    <source>
        <strain evidence="7 8">DSM 13558</strain>
    </source>
</reference>
<dbReference type="GO" id="GO:0006352">
    <property type="term" value="P:DNA-templated transcription initiation"/>
    <property type="evidence" value="ECO:0007669"/>
    <property type="project" value="InterPro"/>
</dbReference>
<dbReference type="GO" id="GO:0003677">
    <property type="term" value="F:DNA binding"/>
    <property type="evidence" value="ECO:0007669"/>
    <property type="project" value="InterPro"/>
</dbReference>
<evidence type="ECO:0000256" key="3">
    <source>
        <dbReference type="ARBA" id="ARBA00023082"/>
    </source>
</evidence>
<feature type="domain" description="RNA polymerase sigma factor 70 region 4 type 2" evidence="6">
    <location>
        <begin position="102"/>
        <end position="152"/>
    </location>
</feature>
<proteinExistence type="inferred from homology"/>
<dbReference type="RefSeq" id="WP_145081498.1">
    <property type="nucleotide sequence ID" value="NZ_JAYFNS010000016.1"/>
</dbReference>
<evidence type="ECO:0000256" key="1">
    <source>
        <dbReference type="ARBA" id="ARBA00010641"/>
    </source>
</evidence>
<dbReference type="SUPFAM" id="SSF88946">
    <property type="entry name" value="Sigma2 domain of RNA polymerase sigma factors"/>
    <property type="match status" value="1"/>
</dbReference>
<evidence type="ECO:0000313" key="8">
    <source>
        <dbReference type="Proteomes" id="UP000315343"/>
    </source>
</evidence>
<evidence type="ECO:0000259" key="5">
    <source>
        <dbReference type="Pfam" id="PF04542"/>
    </source>
</evidence>
<dbReference type="PANTHER" id="PTHR43133">
    <property type="entry name" value="RNA POLYMERASE ECF-TYPE SIGMA FACTO"/>
    <property type="match status" value="1"/>
</dbReference>
<dbReference type="GO" id="GO:0016987">
    <property type="term" value="F:sigma factor activity"/>
    <property type="evidence" value="ECO:0007669"/>
    <property type="project" value="UniProtKB-KW"/>
</dbReference>
<evidence type="ECO:0000256" key="4">
    <source>
        <dbReference type="ARBA" id="ARBA00023163"/>
    </source>
</evidence>
<keyword evidence="8" id="KW-1185">Reference proteome</keyword>
<dbReference type="OrthoDB" id="2594372at2"/>
<comment type="caution">
    <text evidence="7">The sequence shown here is derived from an EMBL/GenBank/DDBJ whole genome shotgun (WGS) entry which is preliminary data.</text>
</comment>
<dbReference type="InterPro" id="IPR039425">
    <property type="entry name" value="RNA_pol_sigma-70-like"/>
</dbReference>
<evidence type="ECO:0000259" key="6">
    <source>
        <dbReference type="Pfam" id="PF08281"/>
    </source>
</evidence>
<name>A0A562JEE0_9FIRM</name>
<sequence>MNLLIANDLYVNHVEKYSDMVTRICYLRFNCLADAEDCWQNVFIKLYNSKEMWQKPDEEIRRWLITVTINESRDIHRKLFRRNHFDIDKLVIPYIEKFDWSLLYAVRTLPYKYSEVIYLYHYEGYSIKELVEILKRNENTIKSQLKRGREMLKDVIKDE</sequence>
<dbReference type="Proteomes" id="UP000315343">
    <property type="component" value="Unassembled WGS sequence"/>
</dbReference>
<dbReference type="Gene3D" id="1.10.1740.10">
    <property type="match status" value="1"/>
</dbReference>
<dbReference type="InterPro" id="IPR013325">
    <property type="entry name" value="RNA_pol_sigma_r2"/>
</dbReference>
<dbReference type="AlphaFoldDB" id="A0A562JEE0"/>
<comment type="similarity">
    <text evidence="1">Belongs to the sigma-70 factor family. ECF subfamily.</text>
</comment>
<protein>
    <submittedName>
        <fullName evidence="7">RNA polymerase sigma-70 factor (ECF subfamily)</fullName>
    </submittedName>
</protein>
<dbReference type="PANTHER" id="PTHR43133:SF60">
    <property type="entry name" value="RNA POLYMERASE SIGMA FACTOR SIGV"/>
    <property type="match status" value="1"/>
</dbReference>
<dbReference type="InterPro" id="IPR036388">
    <property type="entry name" value="WH-like_DNA-bd_sf"/>
</dbReference>
<dbReference type="Pfam" id="PF04542">
    <property type="entry name" value="Sigma70_r2"/>
    <property type="match status" value="1"/>
</dbReference>
<organism evidence="7 8">
    <name type="scientific">Sedimentibacter saalensis</name>
    <dbReference type="NCBI Taxonomy" id="130788"/>
    <lineage>
        <taxon>Bacteria</taxon>
        <taxon>Bacillati</taxon>
        <taxon>Bacillota</taxon>
        <taxon>Tissierellia</taxon>
        <taxon>Sedimentibacter</taxon>
    </lineage>
</organism>
<feature type="domain" description="RNA polymerase sigma-70 region 2" evidence="5">
    <location>
        <begin position="14"/>
        <end position="78"/>
    </location>
</feature>
<accession>A0A562JEE0</accession>
<evidence type="ECO:0000313" key="7">
    <source>
        <dbReference type="EMBL" id="TWH81547.1"/>
    </source>
</evidence>
<dbReference type="InterPro" id="IPR007627">
    <property type="entry name" value="RNA_pol_sigma70_r2"/>
</dbReference>
<dbReference type="Pfam" id="PF08281">
    <property type="entry name" value="Sigma70_r4_2"/>
    <property type="match status" value="1"/>
</dbReference>
<dbReference type="InterPro" id="IPR013324">
    <property type="entry name" value="RNA_pol_sigma_r3/r4-like"/>
</dbReference>
<dbReference type="EMBL" id="VLKH01000003">
    <property type="protein sequence ID" value="TWH81547.1"/>
    <property type="molecule type" value="Genomic_DNA"/>
</dbReference>
<evidence type="ECO:0000256" key="2">
    <source>
        <dbReference type="ARBA" id="ARBA00023015"/>
    </source>
</evidence>
<keyword evidence="4" id="KW-0804">Transcription</keyword>
<gene>
    <name evidence="7" type="ORF">LY60_01299</name>
</gene>
<dbReference type="InterPro" id="IPR013249">
    <property type="entry name" value="RNA_pol_sigma70_r4_t2"/>
</dbReference>
<dbReference type="SUPFAM" id="SSF88659">
    <property type="entry name" value="Sigma3 and sigma4 domains of RNA polymerase sigma factors"/>
    <property type="match status" value="1"/>
</dbReference>
<dbReference type="InterPro" id="IPR014284">
    <property type="entry name" value="RNA_pol_sigma-70_dom"/>
</dbReference>
<keyword evidence="2" id="KW-0805">Transcription regulation</keyword>